<dbReference type="InterPro" id="IPR053231">
    <property type="entry name" value="GPCR_LN-TM7"/>
</dbReference>
<keyword evidence="1" id="KW-1015">Disulfide bond</keyword>
<dbReference type="PANTHER" id="PTHR45902">
    <property type="entry name" value="LATROPHILIN RECEPTOR-LIKE PROTEIN A"/>
    <property type="match status" value="1"/>
</dbReference>
<evidence type="ECO:0000256" key="1">
    <source>
        <dbReference type="ARBA" id="ARBA00023157"/>
    </source>
</evidence>
<comment type="caution">
    <text evidence="4">The sequence shown here is derived from an EMBL/GenBank/DDBJ whole genome shotgun (WGS) entry which is preliminary data.</text>
</comment>
<name>A0AAV2AJA4_9ARAC</name>
<accession>A0AAV2AJA4</accession>
<feature type="signal peptide" evidence="2">
    <location>
        <begin position="1"/>
        <end position="24"/>
    </location>
</feature>
<evidence type="ECO:0000259" key="3">
    <source>
        <dbReference type="PROSITE" id="PS50958"/>
    </source>
</evidence>
<keyword evidence="5" id="KW-1185">Reference proteome</keyword>
<feature type="chain" id="PRO_5043561801" description="SMB domain-containing protein" evidence="2">
    <location>
        <begin position="25"/>
        <end position="343"/>
    </location>
</feature>
<organism evidence="4 5">
    <name type="scientific">Larinioides sclopetarius</name>
    <dbReference type="NCBI Taxonomy" id="280406"/>
    <lineage>
        <taxon>Eukaryota</taxon>
        <taxon>Metazoa</taxon>
        <taxon>Ecdysozoa</taxon>
        <taxon>Arthropoda</taxon>
        <taxon>Chelicerata</taxon>
        <taxon>Arachnida</taxon>
        <taxon>Araneae</taxon>
        <taxon>Araneomorphae</taxon>
        <taxon>Entelegynae</taxon>
        <taxon>Araneoidea</taxon>
        <taxon>Araneidae</taxon>
        <taxon>Larinioides</taxon>
    </lineage>
</organism>
<reference evidence="4 5" key="1">
    <citation type="submission" date="2024-04" db="EMBL/GenBank/DDBJ databases">
        <authorList>
            <person name="Rising A."/>
            <person name="Reimegard J."/>
            <person name="Sonavane S."/>
            <person name="Akerstrom W."/>
            <person name="Nylinder S."/>
            <person name="Hedman E."/>
            <person name="Kallberg Y."/>
        </authorList>
    </citation>
    <scope>NUCLEOTIDE SEQUENCE [LARGE SCALE GENOMIC DNA]</scope>
</reference>
<gene>
    <name evidence="4" type="ORF">LARSCL_LOCUS12527</name>
</gene>
<protein>
    <recommendedName>
        <fullName evidence="3">SMB domain-containing protein</fullName>
    </recommendedName>
</protein>
<proteinExistence type="predicted"/>
<evidence type="ECO:0000313" key="4">
    <source>
        <dbReference type="EMBL" id="CAL1283320.1"/>
    </source>
</evidence>
<dbReference type="InterPro" id="IPR001212">
    <property type="entry name" value="Somatomedin_B_dom"/>
</dbReference>
<dbReference type="PROSITE" id="PS50958">
    <property type="entry name" value="SMB_2"/>
    <property type="match status" value="1"/>
</dbReference>
<evidence type="ECO:0000256" key="2">
    <source>
        <dbReference type="SAM" id="SignalP"/>
    </source>
</evidence>
<sequence length="343" mass="38600">MKTRQLSVDILFVVCVSIWSCIEALSYSDLDAMEFPNCPTKNRCSRIGNAPFDERLCECDRSCRTFGDCCIDVARPNQRRTSRHTCMHYGNLIYQGVYAVNACSNGYLGPDEVIFQCMRDNFSDPLVSAPVTDTSSGTTYLNRYCAICNGVSPAAMMTWKLNFTCEDENTEATDLSWDEIKYNPTLKKWGYDRSGQFNPCKFSYDKPDSLTVIGRLCRYNLISSCASDWNRQNYIRDCGSYMAVVTDRGNYVYKNPHCALCNNAEENSLMCLSTTVINRAKVPFSFALLVDVNRGDGDIVGVSRSSTESCPSGQKYDPFFKKCRTLQCGIPGYRPVNGKCVKQ</sequence>
<feature type="domain" description="SMB" evidence="3">
    <location>
        <begin position="34"/>
        <end position="81"/>
    </location>
</feature>
<dbReference type="EMBL" id="CAXIEN010000166">
    <property type="protein sequence ID" value="CAL1283320.1"/>
    <property type="molecule type" value="Genomic_DNA"/>
</dbReference>
<evidence type="ECO:0000313" key="5">
    <source>
        <dbReference type="Proteomes" id="UP001497382"/>
    </source>
</evidence>
<dbReference type="Proteomes" id="UP001497382">
    <property type="component" value="Unassembled WGS sequence"/>
</dbReference>
<dbReference type="PANTHER" id="PTHR45902:SF1">
    <property type="entry name" value="LATROPHILIN RECEPTOR-LIKE PROTEIN A"/>
    <property type="match status" value="1"/>
</dbReference>
<keyword evidence="2" id="KW-0732">Signal</keyword>
<dbReference type="AlphaFoldDB" id="A0AAV2AJA4"/>